<dbReference type="Gene3D" id="1.10.630.10">
    <property type="entry name" value="Cytochrome P450"/>
    <property type="match status" value="1"/>
</dbReference>
<dbReference type="PANTHER" id="PTHR24292">
    <property type="entry name" value="CYTOCHROME P450"/>
    <property type="match status" value="1"/>
</dbReference>
<dbReference type="Proteomes" id="UP000663870">
    <property type="component" value="Unassembled WGS sequence"/>
</dbReference>
<dbReference type="GO" id="GO:0016705">
    <property type="term" value="F:oxidoreductase activity, acting on paired donors, with incorporation or reduction of molecular oxygen"/>
    <property type="evidence" value="ECO:0007669"/>
    <property type="project" value="InterPro"/>
</dbReference>
<proteinExistence type="inferred from homology"/>
<evidence type="ECO:0000256" key="2">
    <source>
        <dbReference type="ARBA" id="ARBA00010617"/>
    </source>
</evidence>
<dbReference type="Proteomes" id="UP000663854">
    <property type="component" value="Unassembled WGS sequence"/>
</dbReference>
<evidence type="ECO:0000313" key="8">
    <source>
        <dbReference type="EMBL" id="CAF1359135.1"/>
    </source>
</evidence>
<protein>
    <recommendedName>
        <fullName evidence="12">Cytochrome P450</fullName>
    </recommendedName>
</protein>
<sequence length="304" mass="35122">MFIILTLVFVSLFVLYVKHKYFTSRRSIPSLPGHFLFGNLFQSGLLRGTSLPQVYASFKNKLGDIYEIKLGFLHAIIVGDIDDVKYILTHRYIYDQSNFAVELLGVFIPDGFITLKGAKFKRHASIIMPLFRHGKILSNFDLIINCTDELLNNWCSSSLDHIHCDILQQCQNLLLEIFGFIGFDYDFDTLGGTKNNELTEALRNYIAMMQLGAYLPNFLLRAYMKLSPKYRRIQTTIKRYLYRMIEQELTETPESRAQRKKTSLIASLVASLQIDEQAEERKSEEEKKGLIRREILGEMLVSCC</sequence>
<dbReference type="AlphaFoldDB" id="A0A815HSX4"/>
<dbReference type="EMBL" id="CAJNOH010004088">
    <property type="protein sequence ID" value="CAF1359135.1"/>
    <property type="molecule type" value="Genomic_DNA"/>
</dbReference>
<dbReference type="GO" id="GO:0005506">
    <property type="term" value="F:iron ion binding"/>
    <property type="evidence" value="ECO:0007669"/>
    <property type="project" value="InterPro"/>
</dbReference>
<dbReference type="SUPFAM" id="SSF48264">
    <property type="entry name" value="Cytochrome P450"/>
    <property type="match status" value="1"/>
</dbReference>
<dbReference type="Pfam" id="PF00067">
    <property type="entry name" value="p450"/>
    <property type="match status" value="1"/>
</dbReference>
<evidence type="ECO:0000256" key="6">
    <source>
        <dbReference type="ARBA" id="ARBA00023004"/>
    </source>
</evidence>
<evidence type="ECO:0008006" key="12">
    <source>
        <dbReference type="Google" id="ProtNLM"/>
    </source>
</evidence>
<reference evidence="8" key="1">
    <citation type="submission" date="2021-02" db="EMBL/GenBank/DDBJ databases">
        <authorList>
            <person name="Nowell W R."/>
        </authorList>
    </citation>
    <scope>NUCLEOTIDE SEQUENCE</scope>
</reference>
<evidence type="ECO:0000256" key="3">
    <source>
        <dbReference type="ARBA" id="ARBA00022617"/>
    </source>
</evidence>
<comment type="caution">
    <text evidence="8">The sequence shown here is derived from an EMBL/GenBank/DDBJ whole genome shotgun (WGS) entry which is preliminary data.</text>
</comment>
<evidence type="ECO:0000256" key="1">
    <source>
        <dbReference type="ARBA" id="ARBA00001971"/>
    </source>
</evidence>
<keyword evidence="7" id="KW-0503">Monooxygenase</keyword>
<organism evidence="8 10">
    <name type="scientific">Rotaria sordida</name>
    <dbReference type="NCBI Taxonomy" id="392033"/>
    <lineage>
        <taxon>Eukaryota</taxon>
        <taxon>Metazoa</taxon>
        <taxon>Spiralia</taxon>
        <taxon>Gnathifera</taxon>
        <taxon>Rotifera</taxon>
        <taxon>Eurotatoria</taxon>
        <taxon>Bdelloidea</taxon>
        <taxon>Philodinida</taxon>
        <taxon>Philodinidae</taxon>
        <taxon>Rotaria</taxon>
    </lineage>
</organism>
<keyword evidence="4" id="KW-0479">Metal-binding</keyword>
<evidence type="ECO:0000313" key="11">
    <source>
        <dbReference type="Proteomes" id="UP000663870"/>
    </source>
</evidence>
<dbReference type="GO" id="GO:0020037">
    <property type="term" value="F:heme binding"/>
    <property type="evidence" value="ECO:0007669"/>
    <property type="project" value="InterPro"/>
</dbReference>
<evidence type="ECO:0000313" key="10">
    <source>
        <dbReference type="Proteomes" id="UP000663854"/>
    </source>
</evidence>
<keyword evidence="6" id="KW-0408">Iron</keyword>
<dbReference type="PANTHER" id="PTHR24292:SF102">
    <property type="entry name" value="CYTOCHROME P450 FAMILY-RELATED"/>
    <property type="match status" value="1"/>
</dbReference>
<comment type="similarity">
    <text evidence="2">Belongs to the cytochrome P450 family.</text>
</comment>
<dbReference type="InterPro" id="IPR001128">
    <property type="entry name" value="Cyt_P450"/>
</dbReference>
<evidence type="ECO:0000256" key="5">
    <source>
        <dbReference type="ARBA" id="ARBA00023002"/>
    </source>
</evidence>
<dbReference type="InterPro" id="IPR036396">
    <property type="entry name" value="Cyt_P450_sf"/>
</dbReference>
<keyword evidence="5" id="KW-0560">Oxidoreductase</keyword>
<name>A0A815HSX4_9BILA</name>
<dbReference type="GO" id="GO:0004497">
    <property type="term" value="F:monooxygenase activity"/>
    <property type="evidence" value="ECO:0007669"/>
    <property type="project" value="UniProtKB-KW"/>
</dbReference>
<keyword evidence="3" id="KW-0349">Heme</keyword>
<evidence type="ECO:0000256" key="7">
    <source>
        <dbReference type="ARBA" id="ARBA00023033"/>
    </source>
</evidence>
<comment type="cofactor">
    <cofactor evidence="1">
        <name>heme</name>
        <dbReference type="ChEBI" id="CHEBI:30413"/>
    </cofactor>
</comment>
<evidence type="ECO:0000256" key="4">
    <source>
        <dbReference type="ARBA" id="ARBA00022723"/>
    </source>
</evidence>
<keyword evidence="11" id="KW-1185">Reference proteome</keyword>
<accession>A0A815HSX4</accession>
<evidence type="ECO:0000313" key="9">
    <source>
        <dbReference type="EMBL" id="CAF1605718.1"/>
    </source>
</evidence>
<dbReference type="InterPro" id="IPR050476">
    <property type="entry name" value="Insect_CytP450_Detox"/>
</dbReference>
<gene>
    <name evidence="9" type="ORF">JXQ802_LOCUS48817</name>
    <name evidence="8" type="ORF">PYM288_LOCUS32787</name>
</gene>
<dbReference type="EMBL" id="CAJNOL010005476">
    <property type="protein sequence ID" value="CAF1605718.1"/>
    <property type="molecule type" value="Genomic_DNA"/>
</dbReference>